<keyword evidence="1" id="KW-0732">Signal</keyword>
<proteinExistence type="predicted"/>
<organism evidence="2 3">
    <name type="scientific">Actinomadura rudentiformis</name>
    <dbReference type="NCBI Taxonomy" id="359158"/>
    <lineage>
        <taxon>Bacteria</taxon>
        <taxon>Bacillati</taxon>
        <taxon>Actinomycetota</taxon>
        <taxon>Actinomycetes</taxon>
        <taxon>Streptosporangiales</taxon>
        <taxon>Thermomonosporaceae</taxon>
        <taxon>Actinomadura</taxon>
    </lineage>
</organism>
<keyword evidence="3" id="KW-1185">Reference proteome</keyword>
<dbReference type="Proteomes" id="UP000468735">
    <property type="component" value="Unassembled WGS sequence"/>
</dbReference>
<dbReference type="EMBL" id="WBMT01000008">
    <property type="protein sequence ID" value="KAB2348009.1"/>
    <property type="molecule type" value="Genomic_DNA"/>
</dbReference>
<evidence type="ECO:0000313" key="3">
    <source>
        <dbReference type="Proteomes" id="UP000468735"/>
    </source>
</evidence>
<dbReference type="AlphaFoldDB" id="A0A6H9YW20"/>
<gene>
    <name evidence="2" type="ORF">F8566_19245</name>
</gene>
<evidence type="ECO:0000256" key="1">
    <source>
        <dbReference type="SAM" id="SignalP"/>
    </source>
</evidence>
<name>A0A6H9YW20_9ACTN</name>
<protein>
    <submittedName>
        <fullName evidence="2">Uncharacterized protein</fullName>
    </submittedName>
</protein>
<comment type="caution">
    <text evidence="2">The sequence shown here is derived from an EMBL/GenBank/DDBJ whole genome shotgun (WGS) entry which is preliminary data.</text>
</comment>
<feature type="chain" id="PRO_5026004305" evidence="1">
    <location>
        <begin position="19"/>
        <end position="163"/>
    </location>
</feature>
<sequence length="163" mass="18218">MALALAAASFGVTGTASADPPDDKAAIHKVREWTKKYLSVEKAKADGFRLAGGCVPGMGYHFVKANRVDRRLIPFEPEALVYAPSRKGLKLAAVEYLFIDRDNDIHTGGDRPKLFGHYWFDGPMLGHEPGMPVHYDLHVWAWLKNPYGNFSTHNPRVKCPRSR</sequence>
<dbReference type="RefSeq" id="WP_151561675.1">
    <property type="nucleotide sequence ID" value="NZ_WBMT01000008.1"/>
</dbReference>
<feature type="signal peptide" evidence="1">
    <location>
        <begin position="1"/>
        <end position="18"/>
    </location>
</feature>
<evidence type="ECO:0000313" key="2">
    <source>
        <dbReference type="EMBL" id="KAB2348009.1"/>
    </source>
</evidence>
<dbReference type="OrthoDB" id="2449873at2"/>
<accession>A0A6H9YW20</accession>
<reference evidence="2 3" key="1">
    <citation type="submission" date="2019-09" db="EMBL/GenBank/DDBJ databases">
        <title>Actinomadura physcomitrii sp. nov., a novel actinomycete isolated from moss [Physcomitrium sphaericum (Ludw) Fuernr].</title>
        <authorList>
            <person name="Zhuang X."/>
            <person name="Liu C."/>
        </authorList>
    </citation>
    <scope>NUCLEOTIDE SEQUENCE [LARGE SCALE GENOMIC DNA]</scope>
    <source>
        <strain evidence="2 3">HMC1</strain>
    </source>
</reference>